<sequence length="143" mass="16542">MIGILRKENEDIRKEKAELRAMIQQLTQSVNSLKRELTDRQQLTDQPSISKVITETNEGPAAKKRLIEEHEEKVTIHDIREQLNKTIQRITETLEKKIQQQDSILADMRASIDQTMTPVMHQINQEPGNNYQSGQPWPPIHPA</sequence>
<evidence type="ECO:0000313" key="4">
    <source>
        <dbReference type="Proteomes" id="UP000821853"/>
    </source>
</evidence>
<evidence type="ECO:0000256" key="1">
    <source>
        <dbReference type="SAM" id="Coils"/>
    </source>
</evidence>
<feature type="region of interest" description="Disordered" evidence="2">
    <location>
        <begin position="123"/>
        <end position="143"/>
    </location>
</feature>
<dbReference type="Proteomes" id="UP000821853">
    <property type="component" value="Chromosome 4"/>
</dbReference>
<accession>A0A9J6GIF8</accession>
<gene>
    <name evidence="3" type="ORF">HPB48_017547</name>
</gene>
<dbReference type="EMBL" id="JABSTR010000006">
    <property type="protein sequence ID" value="KAH9374336.1"/>
    <property type="molecule type" value="Genomic_DNA"/>
</dbReference>
<reference evidence="3 4" key="1">
    <citation type="journal article" date="2020" name="Cell">
        <title>Large-Scale Comparative Analyses of Tick Genomes Elucidate Their Genetic Diversity and Vector Capacities.</title>
        <authorList>
            <consortium name="Tick Genome and Microbiome Consortium (TIGMIC)"/>
            <person name="Jia N."/>
            <person name="Wang J."/>
            <person name="Shi W."/>
            <person name="Du L."/>
            <person name="Sun Y."/>
            <person name="Zhan W."/>
            <person name="Jiang J.F."/>
            <person name="Wang Q."/>
            <person name="Zhang B."/>
            <person name="Ji P."/>
            <person name="Bell-Sakyi L."/>
            <person name="Cui X.M."/>
            <person name="Yuan T.T."/>
            <person name="Jiang B.G."/>
            <person name="Yang W.F."/>
            <person name="Lam T.T."/>
            <person name="Chang Q.C."/>
            <person name="Ding S.J."/>
            <person name="Wang X.J."/>
            <person name="Zhu J.G."/>
            <person name="Ruan X.D."/>
            <person name="Zhao L."/>
            <person name="Wei J.T."/>
            <person name="Ye R.Z."/>
            <person name="Que T.C."/>
            <person name="Du C.H."/>
            <person name="Zhou Y.H."/>
            <person name="Cheng J.X."/>
            <person name="Dai P.F."/>
            <person name="Guo W.B."/>
            <person name="Han X.H."/>
            <person name="Huang E.J."/>
            <person name="Li L.F."/>
            <person name="Wei W."/>
            <person name="Gao Y.C."/>
            <person name="Liu J.Z."/>
            <person name="Shao H.Z."/>
            <person name="Wang X."/>
            <person name="Wang C.C."/>
            <person name="Yang T.C."/>
            <person name="Huo Q.B."/>
            <person name="Li W."/>
            <person name="Chen H.Y."/>
            <person name="Chen S.E."/>
            <person name="Zhou L.G."/>
            <person name="Ni X.B."/>
            <person name="Tian J.H."/>
            <person name="Sheng Y."/>
            <person name="Liu T."/>
            <person name="Pan Y.S."/>
            <person name="Xia L.Y."/>
            <person name="Li J."/>
            <person name="Zhao F."/>
            <person name="Cao W.C."/>
        </authorList>
    </citation>
    <scope>NUCLEOTIDE SEQUENCE [LARGE SCALE GENOMIC DNA]</scope>
    <source>
        <strain evidence="3">HaeL-2018</strain>
    </source>
</reference>
<evidence type="ECO:0000313" key="3">
    <source>
        <dbReference type="EMBL" id="KAH9374336.1"/>
    </source>
</evidence>
<keyword evidence="4" id="KW-1185">Reference proteome</keyword>
<dbReference type="AlphaFoldDB" id="A0A9J6GIF8"/>
<comment type="caution">
    <text evidence="3">The sequence shown here is derived from an EMBL/GenBank/DDBJ whole genome shotgun (WGS) entry which is preliminary data.</text>
</comment>
<keyword evidence="1" id="KW-0175">Coiled coil</keyword>
<protein>
    <submittedName>
        <fullName evidence="3">Uncharacterized protein</fullName>
    </submittedName>
</protein>
<evidence type="ECO:0000256" key="2">
    <source>
        <dbReference type="SAM" id="MobiDB-lite"/>
    </source>
</evidence>
<feature type="compositionally biased region" description="Polar residues" evidence="2">
    <location>
        <begin position="123"/>
        <end position="135"/>
    </location>
</feature>
<name>A0A9J6GIF8_HAELO</name>
<feature type="coiled-coil region" evidence="1">
    <location>
        <begin position="2"/>
        <end position="43"/>
    </location>
</feature>
<dbReference type="VEuPathDB" id="VectorBase:HLOH_053360"/>
<proteinExistence type="predicted"/>
<organism evidence="3 4">
    <name type="scientific">Haemaphysalis longicornis</name>
    <name type="common">Bush tick</name>
    <dbReference type="NCBI Taxonomy" id="44386"/>
    <lineage>
        <taxon>Eukaryota</taxon>
        <taxon>Metazoa</taxon>
        <taxon>Ecdysozoa</taxon>
        <taxon>Arthropoda</taxon>
        <taxon>Chelicerata</taxon>
        <taxon>Arachnida</taxon>
        <taxon>Acari</taxon>
        <taxon>Parasitiformes</taxon>
        <taxon>Ixodida</taxon>
        <taxon>Ixodoidea</taxon>
        <taxon>Ixodidae</taxon>
        <taxon>Haemaphysalinae</taxon>
        <taxon>Haemaphysalis</taxon>
    </lineage>
</organism>